<keyword evidence="3" id="KW-0808">Transferase</keyword>
<dbReference type="Gene3D" id="3.40.640.10">
    <property type="entry name" value="Type I PLP-dependent aspartate aminotransferase-like (Major domain)"/>
    <property type="match status" value="1"/>
</dbReference>
<evidence type="ECO:0000313" key="7">
    <source>
        <dbReference type="Proteomes" id="UP000655751"/>
    </source>
</evidence>
<evidence type="ECO:0000313" key="6">
    <source>
        <dbReference type="EMBL" id="MBH0779552.1"/>
    </source>
</evidence>
<comment type="cofactor">
    <cofactor evidence="1">
        <name>pyridoxal 5'-phosphate</name>
        <dbReference type="ChEBI" id="CHEBI:597326"/>
    </cofactor>
</comment>
<gene>
    <name evidence="6" type="ORF">IT779_25100</name>
</gene>
<accession>A0A931IGD9</accession>
<dbReference type="RefSeq" id="WP_196151861.1">
    <property type="nucleotide sequence ID" value="NZ_JADMLG010000011.1"/>
</dbReference>
<dbReference type="GO" id="GO:0030170">
    <property type="term" value="F:pyridoxal phosphate binding"/>
    <property type="evidence" value="ECO:0007669"/>
    <property type="project" value="InterPro"/>
</dbReference>
<dbReference type="PANTHER" id="PTHR42790:SF19">
    <property type="entry name" value="KYNURENINE_ALPHA-AMINOADIPATE AMINOTRANSFERASE, MITOCHONDRIAL"/>
    <property type="match status" value="1"/>
</dbReference>
<dbReference type="AlphaFoldDB" id="A0A931IGD9"/>
<keyword evidence="7" id="KW-1185">Reference proteome</keyword>
<dbReference type="InterPro" id="IPR015421">
    <property type="entry name" value="PyrdxlP-dep_Trfase_major"/>
</dbReference>
<sequence>MTSTLTPGFDTAALLSRSGARVSPAGGFGPAATDIPADAIRLLGGVPANEALPVEHLERAFAATLRDPATSAAALQYSTAPGIEALRDWVAAHEGTSVDRVLVTNGALHGLSLTFAALLDPGDVVAVESPTFPLTLRLLGHYGAQPVPVPVSREGLDLDSFEQRLRAGLRPKLLYLIPDFQNPTGTTLSPADRDRAVALGERYGFVVVSDNPYRDLRFAGEMVPDLNLDSDATVRVNTFSKTLGPGLRLGWLAAPPWLLPALTRLRANTDQHSALLTQTAVARLLHTPDVFDTVVTDARALYRERATALTDALRAELSDAVEFDDPEGGIFLWARATDPDVDLAAVRLRAQSLGTDFALGRYFDPEGAIHYTDRFRLGFSNIAPEDLRTAVSRIAAAFASH</sequence>
<dbReference type="PANTHER" id="PTHR42790">
    <property type="entry name" value="AMINOTRANSFERASE"/>
    <property type="match status" value="1"/>
</dbReference>
<evidence type="ECO:0000256" key="3">
    <source>
        <dbReference type="ARBA" id="ARBA00022679"/>
    </source>
</evidence>
<evidence type="ECO:0000256" key="2">
    <source>
        <dbReference type="ARBA" id="ARBA00022576"/>
    </source>
</evidence>
<keyword evidence="2 6" id="KW-0032">Aminotransferase</keyword>
<keyword evidence="4" id="KW-0663">Pyridoxal phosphate</keyword>
<dbReference type="InterPro" id="IPR015422">
    <property type="entry name" value="PyrdxlP-dep_Trfase_small"/>
</dbReference>
<name>A0A931IGD9_9NOCA</name>
<dbReference type="Pfam" id="PF00155">
    <property type="entry name" value="Aminotran_1_2"/>
    <property type="match status" value="1"/>
</dbReference>
<proteinExistence type="predicted"/>
<dbReference type="Proteomes" id="UP000655751">
    <property type="component" value="Unassembled WGS sequence"/>
</dbReference>
<feature type="domain" description="Aminotransferase class I/classII large" evidence="5">
    <location>
        <begin position="68"/>
        <end position="394"/>
    </location>
</feature>
<dbReference type="GO" id="GO:0008483">
    <property type="term" value="F:transaminase activity"/>
    <property type="evidence" value="ECO:0007669"/>
    <property type="project" value="UniProtKB-KW"/>
</dbReference>
<dbReference type="SUPFAM" id="SSF53383">
    <property type="entry name" value="PLP-dependent transferases"/>
    <property type="match status" value="1"/>
</dbReference>
<dbReference type="InterPro" id="IPR050859">
    <property type="entry name" value="Class-I_PLP-dep_aminotransf"/>
</dbReference>
<protein>
    <submittedName>
        <fullName evidence="6">PLP-dependent aminotransferase family protein</fullName>
    </submittedName>
</protein>
<dbReference type="GO" id="GO:1901605">
    <property type="term" value="P:alpha-amino acid metabolic process"/>
    <property type="evidence" value="ECO:0007669"/>
    <property type="project" value="TreeGrafter"/>
</dbReference>
<comment type="caution">
    <text evidence="6">The sequence shown here is derived from an EMBL/GenBank/DDBJ whole genome shotgun (WGS) entry which is preliminary data.</text>
</comment>
<dbReference type="InterPro" id="IPR004839">
    <property type="entry name" value="Aminotransferase_I/II_large"/>
</dbReference>
<organism evidence="6 7">
    <name type="scientific">Nocardia bovistercoris</name>
    <dbReference type="NCBI Taxonomy" id="2785916"/>
    <lineage>
        <taxon>Bacteria</taxon>
        <taxon>Bacillati</taxon>
        <taxon>Actinomycetota</taxon>
        <taxon>Actinomycetes</taxon>
        <taxon>Mycobacteriales</taxon>
        <taxon>Nocardiaceae</taxon>
        <taxon>Nocardia</taxon>
    </lineage>
</organism>
<reference evidence="6" key="1">
    <citation type="submission" date="2020-11" db="EMBL/GenBank/DDBJ databases">
        <title>Nocardia NEAU-351.nov., a novel actinomycete isolated from the cow dung.</title>
        <authorList>
            <person name="Zhang X."/>
        </authorList>
    </citation>
    <scope>NUCLEOTIDE SEQUENCE</scope>
    <source>
        <strain evidence="6">NEAU-351</strain>
    </source>
</reference>
<dbReference type="EMBL" id="JADMLG010000011">
    <property type="protein sequence ID" value="MBH0779552.1"/>
    <property type="molecule type" value="Genomic_DNA"/>
</dbReference>
<evidence type="ECO:0000259" key="5">
    <source>
        <dbReference type="Pfam" id="PF00155"/>
    </source>
</evidence>
<evidence type="ECO:0000256" key="4">
    <source>
        <dbReference type="ARBA" id="ARBA00022898"/>
    </source>
</evidence>
<dbReference type="Gene3D" id="3.90.1150.10">
    <property type="entry name" value="Aspartate Aminotransferase, domain 1"/>
    <property type="match status" value="1"/>
</dbReference>
<dbReference type="CDD" id="cd00609">
    <property type="entry name" value="AAT_like"/>
    <property type="match status" value="1"/>
</dbReference>
<evidence type="ECO:0000256" key="1">
    <source>
        <dbReference type="ARBA" id="ARBA00001933"/>
    </source>
</evidence>
<dbReference type="InterPro" id="IPR015424">
    <property type="entry name" value="PyrdxlP-dep_Trfase"/>
</dbReference>